<comment type="caution">
    <text evidence="2">The sequence shown here is derived from an EMBL/GenBank/DDBJ whole genome shotgun (WGS) entry which is preliminary data.</text>
</comment>
<keyword evidence="3" id="KW-1185">Reference proteome</keyword>
<name>A0ABU4ZSU3_9HYPH</name>
<organism evidence="2 3">
    <name type="scientific">Mesorhizobium montanum</name>
    <dbReference type="NCBI Taxonomy" id="3072323"/>
    <lineage>
        <taxon>Bacteria</taxon>
        <taxon>Pseudomonadati</taxon>
        <taxon>Pseudomonadota</taxon>
        <taxon>Alphaproteobacteria</taxon>
        <taxon>Hyphomicrobiales</taxon>
        <taxon>Phyllobacteriaceae</taxon>
        <taxon>Mesorhizobium</taxon>
    </lineage>
</organism>
<accession>A0ABU4ZSU3</accession>
<dbReference type="Pfam" id="PF07110">
    <property type="entry name" value="EthD"/>
    <property type="match status" value="1"/>
</dbReference>
<sequence>MLRISRYVQVHTGYGPFLEKLRAFRGSPEPYDGVADIWYESREALETLGHNPDARAASRKLPEDERRFIDSAPSPIWIGEERSIIAGQPGITRL</sequence>
<dbReference type="Gene3D" id="3.30.70.100">
    <property type="match status" value="1"/>
</dbReference>
<evidence type="ECO:0000313" key="2">
    <source>
        <dbReference type="EMBL" id="MDX8528425.1"/>
    </source>
</evidence>
<dbReference type="Proteomes" id="UP001276840">
    <property type="component" value="Unassembled WGS sequence"/>
</dbReference>
<gene>
    <name evidence="2" type="ORF">RFM68_28495</name>
</gene>
<dbReference type="EMBL" id="JAVIJF010000026">
    <property type="protein sequence ID" value="MDX8528425.1"/>
    <property type="molecule type" value="Genomic_DNA"/>
</dbReference>
<proteinExistence type="predicted"/>
<dbReference type="SUPFAM" id="SSF54909">
    <property type="entry name" value="Dimeric alpha+beta barrel"/>
    <property type="match status" value="1"/>
</dbReference>
<evidence type="ECO:0000259" key="1">
    <source>
        <dbReference type="Pfam" id="PF07110"/>
    </source>
</evidence>
<dbReference type="InterPro" id="IPR011008">
    <property type="entry name" value="Dimeric_a/b-barrel"/>
</dbReference>
<dbReference type="InterPro" id="IPR009799">
    <property type="entry name" value="EthD_dom"/>
</dbReference>
<protein>
    <submittedName>
        <fullName evidence="2">EthD domain-containing protein</fullName>
    </submittedName>
</protein>
<reference evidence="2 3" key="1">
    <citation type="submission" date="2023-08" db="EMBL/GenBank/DDBJ databases">
        <title>Implementing the SeqCode for naming new Mesorhizobium species isolated from Vachellia karroo root nodules.</title>
        <authorList>
            <person name="Van Lill M."/>
        </authorList>
    </citation>
    <scope>NUCLEOTIDE SEQUENCE [LARGE SCALE GENOMIC DNA]</scope>
    <source>
        <strain evidence="2 3">MSK 1335</strain>
    </source>
</reference>
<feature type="domain" description="EthD" evidence="1">
    <location>
        <begin position="4"/>
        <end position="71"/>
    </location>
</feature>
<evidence type="ECO:0000313" key="3">
    <source>
        <dbReference type="Proteomes" id="UP001276840"/>
    </source>
</evidence>
<dbReference type="RefSeq" id="WP_320236353.1">
    <property type="nucleotide sequence ID" value="NZ_JAVIJF010000026.1"/>
</dbReference>